<keyword evidence="3" id="KW-1185">Reference proteome</keyword>
<proteinExistence type="predicted"/>
<dbReference type="AlphaFoldDB" id="A6GGX8"/>
<evidence type="ECO:0000256" key="1">
    <source>
        <dbReference type="SAM" id="Phobius"/>
    </source>
</evidence>
<gene>
    <name evidence="2" type="ORF">PPSIR1_20064</name>
</gene>
<keyword evidence="1" id="KW-1133">Transmembrane helix</keyword>
<keyword evidence="1" id="KW-0812">Transmembrane</keyword>
<organism evidence="2 3">
    <name type="scientific">Plesiocystis pacifica SIR-1</name>
    <dbReference type="NCBI Taxonomy" id="391625"/>
    <lineage>
        <taxon>Bacteria</taxon>
        <taxon>Pseudomonadati</taxon>
        <taxon>Myxococcota</taxon>
        <taxon>Polyangia</taxon>
        <taxon>Nannocystales</taxon>
        <taxon>Nannocystaceae</taxon>
        <taxon>Plesiocystis</taxon>
    </lineage>
</organism>
<feature type="transmembrane region" description="Helical" evidence="1">
    <location>
        <begin position="105"/>
        <end position="127"/>
    </location>
</feature>
<keyword evidence="1" id="KW-0472">Membrane</keyword>
<reference evidence="2 3" key="1">
    <citation type="submission" date="2007-06" db="EMBL/GenBank/DDBJ databases">
        <authorList>
            <person name="Shimkets L."/>
            <person name="Ferriera S."/>
            <person name="Johnson J."/>
            <person name="Kravitz S."/>
            <person name="Beeson K."/>
            <person name="Sutton G."/>
            <person name="Rogers Y.-H."/>
            <person name="Friedman R."/>
            <person name="Frazier M."/>
            <person name="Venter J.C."/>
        </authorList>
    </citation>
    <scope>NUCLEOTIDE SEQUENCE [LARGE SCALE GENOMIC DNA]</scope>
    <source>
        <strain evidence="2 3">SIR-1</strain>
    </source>
</reference>
<dbReference type="EMBL" id="ABCS01000112">
    <property type="protein sequence ID" value="EDM74863.1"/>
    <property type="molecule type" value="Genomic_DNA"/>
</dbReference>
<evidence type="ECO:0000313" key="3">
    <source>
        <dbReference type="Proteomes" id="UP000005801"/>
    </source>
</evidence>
<dbReference type="OrthoDB" id="9992928at2"/>
<dbReference type="Proteomes" id="UP000005801">
    <property type="component" value="Unassembled WGS sequence"/>
</dbReference>
<protein>
    <submittedName>
        <fullName evidence="2">Uncharacterized protein</fullName>
    </submittedName>
</protein>
<dbReference type="RefSeq" id="WP_006975966.1">
    <property type="nucleotide sequence ID" value="NZ_ABCS01000112.1"/>
</dbReference>
<name>A6GGX8_9BACT</name>
<sequence length="157" mass="16765">MPDRLRRYLCNSCGASAMSDSVPGPFRVPAPAGTQAWSRPCPSCGGQFVDLSYAVARSHVELAWEEDKKRRDKIAVIVSAPLAVVGLLAGLFVSVGLTATTDRVGVFNIAIPFLVAGALFTVSSKILEQVLPKKVKDPDISLVEVDLLEQVRKAEGA</sequence>
<evidence type="ECO:0000313" key="2">
    <source>
        <dbReference type="EMBL" id="EDM74863.1"/>
    </source>
</evidence>
<comment type="caution">
    <text evidence="2">The sequence shown here is derived from an EMBL/GenBank/DDBJ whole genome shotgun (WGS) entry which is preliminary data.</text>
</comment>
<accession>A6GGX8</accession>
<feature type="transmembrane region" description="Helical" evidence="1">
    <location>
        <begin position="74"/>
        <end position="99"/>
    </location>
</feature>